<feature type="region of interest" description="Disordered" evidence="1">
    <location>
        <begin position="1"/>
        <end position="25"/>
    </location>
</feature>
<proteinExistence type="predicted"/>
<gene>
    <name evidence="2" type="ORF">BP5796_11759</name>
</gene>
<evidence type="ECO:0000256" key="1">
    <source>
        <dbReference type="SAM" id="MobiDB-lite"/>
    </source>
</evidence>
<comment type="caution">
    <text evidence="2">The sequence shown here is derived from an EMBL/GenBank/DDBJ whole genome shotgun (WGS) entry which is preliminary data.</text>
</comment>
<organism evidence="2 3">
    <name type="scientific">Coleophoma crateriformis</name>
    <dbReference type="NCBI Taxonomy" id="565419"/>
    <lineage>
        <taxon>Eukaryota</taxon>
        <taxon>Fungi</taxon>
        <taxon>Dikarya</taxon>
        <taxon>Ascomycota</taxon>
        <taxon>Pezizomycotina</taxon>
        <taxon>Leotiomycetes</taxon>
        <taxon>Helotiales</taxon>
        <taxon>Dermateaceae</taxon>
        <taxon>Coleophoma</taxon>
    </lineage>
</organism>
<reference evidence="2 3" key="1">
    <citation type="journal article" date="2018" name="IMA Fungus">
        <title>IMA Genome-F 9: Draft genome sequence of Annulohypoxylon stygium, Aspergillus mulundensis, Berkeleyomyces basicola (syn. Thielaviopsis basicola), Ceratocystis smalleyi, two Cercospora beticola strains, Coleophoma cylindrospora, Fusarium fracticaudum, Phialophora cf. hyalina, and Morchella septimelata.</title>
        <authorList>
            <person name="Wingfield B.D."/>
            <person name="Bills G.F."/>
            <person name="Dong Y."/>
            <person name="Huang W."/>
            <person name="Nel W.J."/>
            <person name="Swalarsk-Parry B.S."/>
            <person name="Vaghefi N."/>
            <person name="Wilken P.M."/>
            <person name="An Z."/>
            <person name="de Beer Z.W."/>
            <person name="De Vos L."/>
            <person name="Chen L."/>
            <person name="Duong T.A."/>
            <person name="Gao Y."/>
            <person name="Hammerbacher A."/>
            <person name="Kikkert J.R."/>
            <person name="Li Y."/>
            <person name="Li H."/>
            <person name="Li K."/>
            <person name="Li Q."/>
            <person name="Liu X."/>
            <person name="Ma X."/>
            <person name="Naidoo K."/>
            <person name="Pethybridge S.J."/>
            <person name="Sun J."/>
            <person name="Steenkamp E.T."/>
            <person name="van der Nest M.A."/>
            <person name="van Wyk S."/>
            <person name="Wingfield M.J."/>
            <person name="Xiong C."/>
            <person name="Yue Q."/>
            <person name="Zhang X."/>
        </authorList>
    </citation>
    <scope>NUCLEOTIDE SEQUENCE [LARGE SCALE GENOMIC DNA]</scope>
    <source>
        <strain evidence="2 3">BP5796</strain>
    </source>
</reference>
<feature type="compositionally biased region" description="Basic and acidic residues" evidence="1">
    <location>
        <begin position="14"/>
        <end position="25"/>
    </location>
</feature>
<sequence length="448" mass="51029">MYAIPIRVSSRRRKEPESLRLHERPNVLTYSTHHFVASSSSSSSSASAQASSKRVLGSFITQNHSNGPAGPRDRMTTTRLSEELRGDDASGKHATKCTVSQVSPQRRKDDQTWIFRRRNSAGSASIKSFKSFTSVASSITSRKRKFEDGPSLATMPREILDLIFQYVSQRDLQSLMRSNTNLIEVAAIHMYCQPVFASTYRYAQFAWTVSHKEVYAQMVRVLDLSYFNKPPEGHQKHPPQAGWREFKYRHHDRYYPPGEQMAPMAATTLGPKIPGSSHPTPSPILKRYRRVRDLPIGGICHVLAACKNLRKVNFSRLQVAGDCIVQHENHKPTTFTGLIFVSDVPKAFTWQANELLPMTYDEIIDSLMNLQHLESIKAKNFLWLNTHKVRSLMSNRSLKEVDFRESGMEKNVKWAIRGSKTDVQKILRELDDDARSVRSMRSIRAAVH</sequence>
<evidence type="ECO:0000313" key="2">
    <source>
        <dbReference type="EMBL" id="RDW60153.1"/>
    </source>
</evidence>
<accession>A0A3D8QE77</accession>
<evidence type="ECO:0008006" key="4">
    <source>
        <dbReference type="Google" id="ProtNLM"/>
    </source>
</evidence>
<name>A0A3D8QE77_9HELO</name>
<dbReference type="EMBL" id="PDLN01000019">
    <property type="protein sequence ID" value="RDW60153.1"/>
    <property type="molecule type" value="Genomic_DNA"/>
</dbReference>
<feature type="region of interest" description="Disordered" evidence="1">
    <location>
        <begin position="84"/>
        <end position="103"/>
    </location>
</feature>
<evidence type="ECO:0000313" key="3">
    <source>
        <dbReference type="Proteomes" id="UP000256328"/>
    </source>
</evidence>
<dbReference type="OrthoDB" id="5351126at2759"/>
<keyword evidence="3" id="KW-1185">Reference proteome</keyword>
<dbReference type="AlphaFoldDB" id="A0A3D8QE77"/>
<dbReference type="Proteomes" id="UP000256328">
    <property type="component" value="Unassembled WGS sequence"/>
</dbReference>
<protein>
    <recommendedName>
        <fullName evidence="4">F-box domain-containing protein</fullName>
    </recommendedName>
</protein>